<dbReference type="Gene3D" id="3.40.640.10">
    <property type="entry name" value="Type I PLP-dependent aspartate aminotransferase-like (Major domain)"/>
    <property type="match status" value="1"/>
</dbReference>
<dbReference type="Proteomes" id="UP000610611">
    <property type="component" value="Unassembled WGS sequence"/>
</dbReference>
<keyword evidence="5 7" id="KW-0808">Transferase</keyword>
<dbReference type="EMBL" id="WOWB01000001">
    <property type="protein sequence ID" value="NLV06771.1"/>
    <property type="molecule type" value="Genomic_DNA"/>
</dbReference>
<reference evidence="10" key="2">
    <citation type="submission" date="2019-12" db="EMBL/GenBank/DDBJ databases">
        <title>The whole-genome sequencing of Haloarcula japonica strain pws8.</title>
        <authorList>
            <person name="Verma D.K."/>
            <person name="Gopal K."/>
            <person name="Prasad E.S."/>
        </authorList>
    </citation>
    <scope>NUCLEOTIDE SEQUENCE</scope>
    <source>
        <strain evidence="10">Pws8</strain>
    </source>
</reference>
<feature type="domain" description="Aminotransferase class I/classII large" evidence="8">
    <location>
        <begin position="21"/>
        <end position="363"/>
    </location>
</feature>
<evidence type="ECO:0000256" key="7">
    <source>
        <dbReference type="RuleBase" id="RU000481"/>
    </source>
</evidence>
<keyword evidence="6" id="KW-0663">Pyridoxal phosphate</keyword>
<evidence type="ECO:0000313" key="9">
    <source>
        <dbReference type="EMBL" id="KOX92891.1"/>
    </source>
</evidence>
<comment type="cofactor">
    <cofactor evidence="1 7">
        <name>pyridoxal 5'-phosphate</name>
        <dbReference type="ChEBI" id="CHEBI:597326"/>
    </cofactor>
</comment>
<comment type="similarity">
    <text evidence="2 7">Belongs to the class-I pyridoxal-phosphate-dependent aminotransferase family.</text>
</comment>
<dbReference type="GO" id="GO:0006520">
    <property type="term" value="P:amino acid metabolic process"/>
    <property type="evidence" value="ECO:0007669"/>
    <property type="project" value="InterPro"/>
</dbReference>
<dbReference type="RefSeq" id="WP_053968042.1">
    <property type="nucleotide sequence ID" value="NZ_LIUF01000003.1"/>
</dbReference>
<gene>
    <name evidence="9" type="ORF">AMS69_10570</name>
    <name evidence="10" type="ORF">GOC83_11600</name>
</gene>
<dbReference type="EC" id="2.6.1.-" evidence="7"/>
<dbReference type="Pfam" id="PF00155">
    <property type="entry name" value="Aminotran_1_2"/>
    <property type="match status" value="1"/>
</dbReference>
<dbReference type="PROSITE" id="PS00105">
    <property type="entry name" value="AA_TRANSFER_CLASS_1"/>
    <property type="match status" value="1"/>
</dbReference>
<dbReference type="InterPro" id="IPR050596">
    <property type="entry name" value="AspAT/PAT-like"/>
</dbReference>
<keyword evidence="4 7" id="KW-0032">Aminotransferase</keyword>
<evidence type="ECO:0000259" key="8">
    <source>
        <dbReference type="Pfam" id="PF00155"/>
    </source>
</evidence>
<dbReference type="InterPro" id="IPR004838">
    <property type="entry name" value="NHTrfase_class1_PyrdxlP-BS"/>
</dbReference>
<dbReference type="AlphaFoldDB" id="A0A0M9AL64"/>
<accession>A0A0M9AL64</accession>
<dbReference type="OrthoDB" id="372018at2157"/>
<dbReference type="InterPro" id="IPR015421">
    <property type="entry name" value="PyrdxlP-dep_Trfase_major"/>
</dbReference>
<dbReference type="GO" id="GO:0030170">
    <property type="term" value="F:pyridoxal phosphate binding"/>
    <property type="evidence" value="ECO:0007669"/>
    <property type="project" value="InterPro"/>
</dbReference>
<proteinExistence type="inferred from homology"/>
<name>A0A0M9AL64_9EURY</name>
<dbReference type="CDD" id="cd00609">
    <property type="entry name" value="AAT_like"/>
    <property type="match status" value="1"/>
</dbReference>
<reference evidence="9 11" key="1">
    <citation type="submission" date="2015-08" db="EMBL/GenBank/DDBJ databases">
        <title>Genomes of Isolates from Cabo Rojo, PR.</title>
        <authorList>
            <person name="Sanchez-Nieves R.L."/>
            <person name="Montalvo-Rodriguez R."/>
        </authorList>
    </citation>
    <scope>NUCLEOTIDE SEQUENCE [LARGE SCALE GENOMIC DNA]</scope>
    <source>
        <strain evidence="9 11">SL3</strain>
    </source>
</reference>
<comment type="subunit">
    <text evidence="3">Homodimer.</text>
</comment>
<evidence type="ECO:0000256" key="6">
    <source>
        <dbReference type="ARBA" id="ARBA00022898"/>
    </source>
</evidence>
<dbReference type="Proteomes" id="UP000037729">
    <property type="component" value="Unassembled WGS sequence"/>
</dbReference>
<dbReference type="SUPFAM" id="SSF53383">
    <property type="entry name" value="PLP-dependent transferases"/>
    <property type="match status" value="1"/>
</dbReference>
<evidence type="ECO:0000256" key="4">
    <source>
        <dbReference type="ARBA" id="ARBA00022576"/>
    </source>
</evidence>
<dbReference type="PATRIC" id="fig|1705562.3.peg.291"/>
<sequence length="372" mass="40812">MDYTEPQFFRVMQYAARADRDVVDMVSGNPDWDPPEGLRDGLRDYAEAPADDYQYPPSVGLTPLRDEIAARRGVDRTRVLVTNGAGEANHLAMTGGLHHFDGNEILLTDPVYPYYAGRANFIGADISFVPVDEANRLDPADVRAAASDETAVIVVNSPNNPTGAVYDADAMAEFAAIAEEYDALLLSDEVYDHFDYAGRFSSALHADSDHVVATNSFSKTMAITGFRVGYAIFPPEDGPTGSLIERARTQHMLTNVTGSRPAQYAVLRALKTTSPDYYAACRRRLEERVDDFCTALAEAGAEYNRPDGGFYVMARFPDFPGSFENVYELIDEAGVAGMPGEAFGESRSDWIRFALVTPRVDEAAARLAAYFE</sequence>
<organism evidence="9 11">
    <name type="scientific">Haloarcula rubripromontorii</name>
    <dbReference type="NCBI Taxonomy" id="1705562"/>
    <lineage>
        <taxon>Archaea</taxon>
        <taxon>Methanobacteriati</taxon>
        <taxon>Methanobacteriota</taxon>
        <taxon>Stenosarchaea group</taxon>
        <taxon>Halobacteria</taxon>
        <taxon>Halobacteriales</taxon>
        <taxon>Haloarculaceae</taxon>
        <taxon>Haloarcula</taxon>
    </lineage>
</organism>
<dbReference type="PANTHER" id="PTHR46383">
    <property type="entry name" value="ASPARTATE AMINOTRANSFERASE"/>
    <property type="match status" value="1"/>
</dbReference>
<comment type="caution">
    <text evidence="9">The sequence shown here is derived from an EMBL/GenBank/DDBJ whole genome shotgun (WGS) entry which is preliminary data.</text>
</comment>
<evidence type="ECO:0000256" key="2">
    <source>
        <dbReference type="ARBA" id="ARBA00007441"/>
    </source>
</evidence>
<dbReference type="STRING" id="1705562.AMS69_10570"/>
<dbReference type="InterPro" id="IPR004839">
    <property type="entry name" value="Aminotransferase_I/II_large"/>
</dbReference>
<dbReference type="InterPro" id="IPR015424">
    <property type="entry name" value="PyrdxlP-dep_Trfase"/>
</dbReference>
<dbReference type="EMBL" id="LIUF01000003">
    <property type="protein sequence ID" value="KOX92891.1"/>
    <property type="molecule type" value="Genomic_DNA"/>
</dbReference>
<evidence type="ECO:0000256" key="5">
    <source>
        <dbReference type="ARBA" id="ARBA00022679"/>
    </source>
</evidence>
<evidence type="ECO:0000313" key="11">
    <source>
        <dbReference type="Proteomes" id="UP000037729"/>
    </source>
</evidence>
<evidence type="ECO:0000256" key="1">
    <source>
        <dbReference type="ARBA" id="ARBA00001933"/>
    </source>
</evidence>
<dbReference type="PANTHER" id="PTHR46383:SF3">
    <property type="entry name" value="ASPARTATE AMINOTRANSFERASE-RELATED"/>
    <property type="match status" value="1"/>
</dbReference>
<evidence type="ECO:0000313" key="10">
    <source>
        <dbReference type="EMBL" id="NLV06771.1"/>
    </source>
</evidence>
<protein>
    <recommendedName>
        <fullName evidence="7">Aminotransferase</fullName>
        <ecNumber evidence="7">2.6.1.-</ecNumber>
    </recommendedName>
</protein>
<dbReference type="GO" id="GO:0008483">
    <property type="term" value="F:transaminase activity"/>
    <property type="evidence" value="ECO:0007669"/>
    <property type="project" value="UniProtKB-KW"/>
</dbReference>
<keyword evidence="11" id="KW-1185">Reference proteome</keyword>
<evidence type="ECO:0000256" key="3">
    <source>
        <dbReference type="ARBA" id="ARBA00011738"/>
    </source>
</evidence>